<protein>
    <submittedName>
        <fullName evidence="1">Uncharacterized protein</fullName>
    </submittedName>
</protein>
<dbReference type="EMBL" id="JABBNI010000014">
    <property type="protein sequence ID" value="NMM62742.1"/>
    <property type="molecule type" value="Genomic_DNA"/>
</dbReference>
<reference evidence="1 2" key="2">
    <citation type="submission" date="2020-06" db="EMBL/GenBank/DDBJ databases">
        <title>Complete Genome Sequence of Clostridium muelleri sp. nov. P21T, an Acid-Alcohol Producing Acetogen Isolated from Old Hay.</title>
        <authorList>
            <person name="Duncan K.E."/>
            <person name="Tanner R.S."/>
        </authorList>
    </citation>
    <scope>NUCLEOTIDE SEQUENCE [LARGE SCALE GENOMIC DNA]</scope>
    <source>
        <strain evidence="1 2">P21</strain>
    </source>
</reference>
<proteinExistence type="predicted"/>
<dbReference type="RefSeq" id="WP_169297341.1">
    <property type="nucleotide sequence ID" value="NZ_JABBNI010000014.1"/>
</dbReference>
<gene>
    <name evidence="1" type="ORF">HBE96_08540</name>
</gene>
<sequence>MRFIVDTMNDLGLELMSAVSYVENIDRSFSHKLELELEFRYEYNEAILQAMPDGWNWYKFSVKDGKVWLSGLRYIEEYVWTGAETVTDRLNHIIKEFENYLGTRDTQATKSILMLMGS</sequence>
<accession>A0A7Y0EGL2</accession>
<dbReference type="AlphaFoldDB" id="A0A7Y0EGL2"/>
<name>A0A7Y0EGL2_9CLOT</name>
<reference evidence="1 2" key="1">
    <citation type="submission" date="2020-04" db="EMBL/GenBank/DDBJ databases">
        <authorList>
            <person name="Doyle D.A."/>
        </authorList>
    </citation>
    <scope>NUCLEOTIDE SEQUENCE [LARGE SCALE GENOMIC DNA]</scope>
    <source>
        <strain evidence="1 2">P21</strain>
    </source>
</reference>
<evidence type="ECO:0000313" key="1">
    <source>
        <dbReference type="EMBL" id="NMM62742.1"/>
    </source>
</evidence>
<dbReference type="Proteomes" id="UP000537131">
    <property type="component" value="Unassembled WGS sequence"/>
</dbReference>
<keyword evidence="2" id="KW-1185">Reference proteome</keyword>
<organism evidence="1 2">
    <name type="scientific">Clostridium muellerianum</name>
    <dbReference type="NCBI Taxonomy" id="2716538"/>
    <lineage>
        <taxon>Bacteria</taxon>
        <taxon>Bacillati</taxon>
        <taxon>Bacillota</taxon>
        <taxon>Clostridia</taxon>
        <taxon>Eubacteriales</taxon>
        <taxon>Clostridiaceae</taxon>
        <taxon>Clostridium</taxon>
    </lineage>
</organism>
<evidence type="ECO:0000313" key="2">
    <source>
        <dbReference type="Proteomes" id="UP000537131"/>
    </source>
</evidence>
<comment type="caution">
    <text evidence="1">The sequence shown here is derived from an EMBL/GenBank/DDBJ whole genome shotgun (WGS) entry which is preliminary data.</text>
</comment>